<evidence type="ECO:0000313" key="2">
    <source>
        <dbReference type="EMBL" id="MBK6973089.1"/>
    </source>
</evidence>
<name>A0A9D7HLJ4_9PROT</name>
<keyword evidence="1" id="KW-0732">Signal</keyword>
<sequence>MKSILIVLFLFLSNTAVAGFNCAILSRGPAKVAHGGTDKTTPLRLEDCEGAKVLSEDVTVCFLNRRGKRFCHPVKAGRTISAASLPTGSASPGLLLTLWDMLKGDPDTVPAVVRRDTPAGFPFNDVLAADGSLRFDFARADLRRVERFELLEGGLATAAVAGAKITGSAATVSIEKLHRGSRYLWVVSAEGQERHGMFRLASAEEVARMRKALRLAEQGGSDPLSRAVLRAEALSEAGYKYDAGEVLRRAGVEIAE</sequence>
<gene>
    <name evidence="2" type="ORF">IPH26_09135</name>
</gene>
<accession>A0A9D7HLJ4</accession>
<feature type="signal peptide" evidence="1">
    <location>
        <begin position="1"/>
        <end position="18"/>
    </location>
</feature>
<evidence type="ECO:0000256" key="1">
    <source>
        <dbReference type="SAM" id="SignalP"/>
    </source>
</evidence>
<organism evidence="2 3">
    <name type="scientific">Candidatus Methylophosphatis roskildensis</name>
    <dbReference type="NCBI Taxonomy" id="2899263"/>
    <lineage>
        <taxon>Bacteria</taxon>
        <taxon>Pseudomonadati</taxon>
        <taxon>Pseudomonadota</taxon>
        <taxon>Betaproteobacteria</taxon>
        <taxon>Nitrosomonadales</taxon>
        <taxon>Sterolibacteriaceae</taxon>
        <taxon>Candidatus Methylophosphatis</taxon>
    </lineage>
</organism>
<proteinExistence type="predicted"/>
<feature type="chain" id="PRO_5039725883" evidence="1">
    <location>
        <begin position="19"/>
        <end position="256"/>
    </location>
</feature>
<comment type="caution">
    <text evidence="2">The sequence shown here is derived from an EMBL/GenBank/DDBJ whole genome shotgun (WGS) entry which is preliminary data.</text>
</comment>
<reference evidence="2" key="1">
    <citation type="submission" date="2020-10" db="EMBL/GenBank/DDBJ databases">
        <title>Connecting structure to function with the recovery of over 1000 high-quality activated sludge metagenome-assembled genomes encoding full-length rRNA genes using long-read sequencing.</title>
        <authorList>
            <person name="Singleton C.M."/>
            <person name="Petriglieri F."/>
            <person name="Kristensen J.M."/>
            <person name="Kirkegaard R.H."/>
            <person name="Michaelsen T.Y."/>
            <person name="Andersen M.H."/>
            <person name="Karst S.M."/>
            <person name="Dueholm M.S."/>
            <person name="Nielsen P.H."/>
            <person name="Albertsen M."/>
        </authorList>
    </citation>
    <scope>NUCLEOTIDE SEQUENCE</scope>
    <source>
        <strain evidence="2">Bjer_18-Q3-R1-45_BAT3C.347</strain>
    </source>
</reference>
<protein>
    <submittedName>
        <fullName evidence="2">Uncharacterized protein</fullName>
    </submittedName>
</protein>
<evidence type="ECO:0000313" key="3">
    <source>
        <dbReference type="Proteomes" id="UP000807785"/>
    </source>
</evidence>
<dbReference type="AlphaFoldDB" id="A0A9D7HLJ4"/>
<dbReference type="EMBL" id="JADJEV010000003">
    <property type="protein sequence ID" value="MBK6973089.1"/>
    <property type="molecule type" value="Genomic_DNA"/>
</dbReference>
<dbReference type="Proteomes" id="UP000807785">
    <property type="component" value="Unassembled WGS sequence"/>
</dbReference>